<dbReference type="Proteomes" id="UP000803884">
    <property type="component" value="Unassembled WGS sequence"/>
</dbReference>
<evidence type="ECO:0000256" key="1">
    <source>
        <dbReference type="SAM" id="MobiDB-lite"/>
    </source>
</evidence>
<proteinExistence type="predicted"/>
<keyword evidence="3" id="KW-1185">Reference proteome</keyword>
<organism evidence="2 3">
    <name type="scientific">Cladosporium halotolerans</name>
    <dbReference type="NCBI Taxonomy" id="1052096"/>
    <lineage>
        <taxon>Eukaryota</taxon>
        <taxon>Fungi</taxon>
        <taxon>Dikarya</taxon>
        <taxon>Ascomycota</taxon>
        <taxon>Pezizomycotina</taxon>
        <taxon>Dothideomycetes</taxon>
        <taxon>Dothideomycetidae</taxon>
        <taxon>Cladosporiales</taxon>
        <taxon>Cladosporiaceae</taxon>
        <taxon>Cladosporium</taxon>
    </lineage>
</organism>
<dbReference type="GeneID" id="96002144"/>
<gene>
    <name evidence="2" type="ORF">WHR41_00700</name>
</gene>
<name>A0AB34L3Q9_9PEZI</name>
<dbReference type="EMBL" id="JAAQHG020000002">
    <property type="protein sequence ID" value="KAL1590677.1"/>
    <property type="molecule type" value="Genomic_DNA"/>
</dbReference>
<dbReference type="AlphaFoldDB" id="A0AB34L3Q9"/>
<accession>A0AB34L3Q9</accession>
<evidence type="ECO:0000313" key="3">
    <source>
        <dbReference type="Proteomes" id="UP000803884"/>
    </source>
</evidence>
<feature type="region of interest" description="Disordered" evidence="1">
    <location>
        <begin position="1"/>
        <end position="57"/>
    </location>
</feature>
<dbReference type="RefSeq" id="XP_069233782.1">
    <property type="nucleotide sequence ID" value="XM_069369306.1"/>
</dbReference>
<feature type="compositionally biased region" description="Polar residues" evidence="1">
    <location>
        <begin position="17"/>
        <end position="43"/>
    </location>
</feature>
<reference evidence="2 3" key="1">
    <citation type="journal article" date="2020" name="Microbiol. Resour. Announc.">
        <title>Draft Genome Sequence of a Cladosporium Species Isolated from the Mesophotic Ascidian Didemnum maculosum.</title>
        <authorList>
            <person name="Gioti A."/>
            <person name="Siaperas R."/>
            <person name="Nikolaivits E."/>
            <person name="Le Goff G."/>
            <person name="Ouazzani J."/>
            <person name="Kotoulas G."/>
            <person name="Topakas E."/>
        </authorList>
    </citation>
    <scope>NUCLEOTIDE SEQUENCE [LARGE SCALE GENOMIC DNA]</scope>
    <source>
        <strain evidence="2 3">TM138-S3</strain>
    </source>
</reference>
<evidence type="ECO:0000313" key="2">
    <source>
        <dbReference type="EMBL" id="KAL1590677.1"/>
    </source>
</evidence>
<protein>
    <submittedName>
        <fullName evidence="2">Uncharacterized protein</fullName>
    </submittedName>
</protein>
<sequence>MSNAMTSDIEMTDLATDVNTSPDVVTNEQALPQPSSTDNSAITPTLGPASVKTRKTGTYVSGGTNHQIEWLEAAEEAAMSELPASKKPKLESGTHAEEGINAAKEHHHGEHHAVPPQVGTMDKEPDHDDSEADSAIAIDDVSAEPANLEPPRTPPPTNASLLQHAIAVAAAQEAPKRPHCSVARLARRDLSATFISRSAAATAMAERAHFFNSDEDYEAQYCLTKRAERATEAEIPRATFQFS</sequence>
<feature type="region of interest" description="Disordered" evidence="1">
    <location>
        <begin position="105"/>
        <end position="131"/>
    </location>
</feature>
<comment type="caution">
    <text evidence="2">The sequence shown here is derived from an EMBL/GenBank/DDBJ whole genome shotgun (WGS) entry which is preliminary data.</text>
</comment>